<feature type="region of interest" description="Disordered" evidence="3">
    <location>
        <begin position="505"/>
        <end position="527"/>
    </location>
</feature>
<evidence type="ECO:0000313" key="4">
    <source>
        <dbReference type="EMBL" id="KAG2227195.1"/>
    </source>
</evidence>
<keyword evidence="2" id="KW-0677">Repeat</keyword>
<evidence type="ECO:0000313" key="5">
    <source>
        <dbReference type="Proteomes" id="UP000646827"/>
    </source>
</evidence>
<evidence type="ECO:0000256" key="2">
    <source>
        <dbReference type="ARBA" id="ARBA00022737"/>
    </source>
</evidence>
<dbReference type="Proteomes" id="UP000646827">
    <property type="component" value="Unassembled WGS sequence"/>
</dbReference>
<feature type="compositionally biased region" description="Low complexity" evidence="3">
    <location>
        <begin position="41"/>
        <end position="65"/>
    </location>
</feature>
<proteinExistence type="predicted"/>
<dbReference type="SMART" id="SM00369">
    <property type="entry name" value="LRR_TYP"/>
    <property type="match status" value="9"/>
</dbReference>
<comment type="caution">
    <text evidence="4">The sequence shown here is derived from an EMBL/GenBank/DDBJ whole genome shotgun (WGS) entry which is preliminary data.</text>
</comment>
<organism evidence="4 5">
    <name type="scientific">Circinella minor</name>
    <dbReference type="NCBI Taxonomy" id="1195481"/>
    <lineage>
        <taxon>Eukaryota</taxon>
        <taxon>Fungi</taxon>
        <taxon>Fungi incertae sedis</taxon>
        <taxon>Mucoromycota</taxon>
        <taxon>Mucoromycotina</taxon>
        <taxon>Mucoromycetes</taxon>
        <taxon>Mucorales</taxon>
        <taxon>Lichtheimiaceae</taxon>
        <taxon>Circinella</taxon>
    </lineage>
</organism>
<dbReference type="Pfam" id="PF13855">
    <property type="entry name" value="LRR_8"/>
    <property type="match status" value="3"/>
</dbReference>
<dbReference type="InterPro" id="IPR001611">
    <property type="entry name" value="Leu-rich_rpt"/>
</dbReference>
<reference evidence="4 5" key="1">
    <citation type="submission" date="2020-12" db="EMBL/GenBank/DDBJ databases">
        <title>Metabolic potential, ecology and presence of endohyphal bacteria is reflected in genomic diversity of Mucoromycotina.</title>
        <authorList>
            <person name="Muszewska A."/>
            <person name="Okrasinska A."/>
            <person name="Steczkiewicz K."/>
            <person name="Drgas O."/>
            <person name="Orlowska M."/>
            <person name="Perlinska-Lenart U."/>
            <person name="Aleksandrzak-Piekarczyk T."/>
            <person name="Szatraj K."/>
            <person name="Zielenkiewicz U."/>
            <person name="Pilsyk S."/>
            <person name="Malc E."/>
            <person name="Mieczkowski P."/>
            <person name="Kruszewska J.S."/>
            <person name="Biernat P."/>
            <person name="Pawlowska J."/>
        </authorList>
    </citation>
    <scope>NUCLEOTIDE SEQUENCE [LARGE SCALE GENOMIC DNA]</scope>
    <source>
        <strain evidence="4 5">CBS 142.35</strain>
    </source>
</reference>
<accession>A0A8H7VNI1</accession>
<dbReference type="PANTHER" id="PTHR48051:SF54">
    <property type="entry name" value="LEUCINE-RICH REPEAT-CONTAINING PROTEIN"/>
    <property type="match status" value="1"/>
</dbReference>
<dbReference type="EMBL" id="JAEPRB010000009">
    <property type="protein sequence ID" value="KAG2227195.1"/>
    <property type="molecule type" value="Genomic_DNA"/>
</dbReference>
<dbReference type="SUPFAM" id="SSF52058">
    <property type="entry name" value="L domain-like"/>
    <property type="match status" value="1"/>
</dbReference>
<feature type="region of interest" description="Disordered" evidence="3">
    <location>
        <begin position="21"/>
        <end position="65"/>
    </location>
</feature>
<evidence type="ECO:0000256" key="1">
    <source>
        <dbReference type="ARBA" id="ARBA00022614"/>
    </source>
</evidence>
<dbReference type="Gene3D" id="3.80.10.10">
    <property type="entry name" value="Ribonuclease Inhibitor"/>
    <property type="match status" value="3"/>
</dbReference>
<dbReference type="PROSITE" id="PS51450">
    <property type="entry name" value="LRR"/>
    <property type="match status" value="2"/>
</dbReference>
<dbReference type="Pfam" id="PF00560">
    <property type="entry name" value="LRR_1"/>
    <property type="match status" value="1"/>
</dbReference>
<keyword evidence="5" id="KW-1185">Reference proteome</keyword>
<dbReference type="InterPro" id="IPR003591">
    <property type="entry name" value="Leu-rich_rpt_typical-subtyp"/>
</dbReference>
<dbReference type="InterPro" id="IPR050216">
    <property type="entry name" value="LRR_domain-containing"/>
</dbReference>
<name>A0A8H7VNI1_9FUNG</name>
<sequence>MTREVTRVDLSNNSELLPDELLKQVSPSSTSNRIGPKIGINSNNIDSSGSSNNNSDDSLDSSSSSDQHVTQLLLRRNGFEDLKKYEKALHCMRHHLHELSLRENNFRYVPFEILCLTQLTSLSLASNTIQDIPEGTLCHLSNLQWLSLSNNNLAQLPLDLAKCCRLKGLDIHNNEFSTIPAVIFELQHLEVLLIQRNKIQHIPFAFPKKLHTLNLGFNALDNVPRTLIDEPPTCLTHLYLSGNPLGTLPNDFLQYQPCLQLASLDLHTCQLTEIAPSFFTFPAVRNLQRLNLAINQLCVIPTTIGLLTRMEWLNLNDNRLTALPNSMGELTQLVKLGLVQNQLTYLPPRVFSRMHCLQKLDIRRNKLSYFPASILALAPMTEVSTVEEVGVPLAVFQVLPGSSLSSTSCACPPSCPVLINNSKKKKKSGKEDEATPTNGGGSIRTMLFYENPSMKHSTGIIYKNKTILTLDNADMLLEQEADLCTAYDELSSRQPKTTCMNSKVQIEEDDHYYHDDSDTGDGSENQQTSLPQVLSLLEITVRTLLSSTTMTLPLSAKQQQLPEYMCFEHMTEKFNNTSLSNRPLIDAFPKERQEFLKQIISPHLVPEHICNYIQQDTMQQCDHCGQWFNNNSMADNDTGNSTFQIGYIARMCMERVRVPIRFNVCSRTCALNAVVQLHNASKGWRTITLPAVQQLEHENMAIDDHDIILSEQQQEQQQEIQFNVMSKVSGWKQFVRENFLKLIKPFQRSYNYCGNNNHVHDNVEPPALVPVIRQSIQSSNPRATAFNHLPRDAIRLERF</sequence>
<dbReference type="AlphaFoldDB" id="A0A8H7VNI1"/>
<keyword evidence="1" id="KW-0433">Leucine-rich repeat</keyword>
<protein>
    <submittedName>
        <fullName evidence="4">Uncharacterized protein</fullName>
    </submittedName>
</protein>
<dbReference type="OrthoDB" id="660555at2759"/>
<dbReference type="GO" id="GO:0005737">
    <property type="term" value="C:cytoplasm"/>
    <property type="evidence" value="ECO:0007669"/>
    <property type="project" value="TreeGrafter"/>
</dbReference>
<evidence type="ECO:0000256" key="3">
    <source>
        <dbReference type="SAM" id="MobiDB-lite"/>
    </source>
</evidence>
<feature type="region of interest" description="Disordered" evidence="3">
    <location>
        <begin position="422"/>
        <end position="444"/>
    </location>
</feature>
<gene>
    <name evidence="4" type="ORF">INT45_008439</name>
</gene>
<dbReference type="PANTHER" id="PTHR48051">
    <property type="match status" value="1"/>
</dbReference>
<dbReference type="InterPro" id="IPR032675">
    <property type="entry name" value="LRR_dom_sf"/>
</dbReference>